<gene>
    <name evidence="10" type="ORF">E5163_14075</name>
</gene>
<dbReference type="SMART" id="SM00382">
    <property type="entry name" value="AAA"/>
    <property type="match status" value="1"/>
</dbReference>
<sequence>MSEAESEFADISLPGPGRTARHAGRVIALAVRTAPGLMALIAALSLFAALAPAAIAWLGKLVIDTVLAAIESGAAADRNAAIFYVVAEAGLVASLLAVRRLTTFYKRALHARLGHAVNRLIFAKSLRLDLQTLEEASVQQQILLARQHAAARPYGLVIRIIEFAQFAVTLISLAALLATFSPLAVLLIVLGGLPLFLNELGFSGAMFRLYTGRTPEVRQRNYLEGLMISDAAAPERIHAGADPAIEARYEGLFSRIHDEDRRRHHRHAWLGVALIAVSSAVFIAGKVWIVLVTLAGAITLGAMTMYIAALKQGQNAVTSLLASLNGGYEDLLYVSNLYALLEIGEGRARGTAREGPVPGDGYRLEGVGFRYDGGNRPALKDITLHIPEGHRLGIAGANGSGKSTLVKLLTGLYLPSEGRITLDGLDLADWAPEALFERTAVLFQPYQRYRLTAGENIAMGRGLRVTDRRALLDAAELGLARSVLDDLPEGLDTRLSRQFLDGRELSGGQWQRLALSRAMLRTDAKTLILDEPTSALDPAGEAEFIETAAKSDRTVILISHRLANLKGSDTILVLDKGRIAEQGTHETLMARGGMYRDMFEKQAGFYERAKAGAG</sequence>
<evidence type="ECO:0000256" key="3">
    <source>
        <dbReference type="ARBA" id="ARBA00022741"/>
    </source>
</evidence>
<dbReference type="Gene3D" id="1.20.1560.10">
    <property type="entry name" value="ABC transporter type 1, transmembrane domain"/>
    <property type="match status" value="1"/>
</dbReference>
<evidence type="ECO:0000256" key="4">
    <source>
        <dbReference type="ARBA" id="ARBA00022840"/>
    </source>
</evidence>
<feature type="transmembrane region" description="Helical" evidence="7">
    <location>
        <begin position="156"/>
        <end position="178"/>
    </location>
</feature>
<dbReference type="InterPro" id="IPR017871">
    <property type="entry name" value="ABC_transporter-like_CS"/>
</dbReference>
<reference evidence="10 11" key="1">
    <citation type="journal article" date="2017" name="Int. J. Syst. Evol. Microbiol.">
        <title>Marinicauda algicola sp. nov., isolated from a marine red alga Rhodosorus marinus.</title>
        <authorList>
            <person name="Jeong S.E."/>
            <person name="Jeon S.H."/>
            <person name="Chun B.H."/>
            <person name="Kim D.W."/>
            <person name="Jeon C.O."/>
        </authorList>
    </citation>
    <scope>NUCLEOTIDE SEQUENCE [LARGE SCALE GENOMIC DNA]</scope>
    <source>
        <strain evidence="10 11">JCM 31718</strain>
    </source>
</reference>
<evidence type="ECO:0000259" key="9">
    <source>
        <dbReference type="PROSITE" id="PS50929"/>
    </source>
</evidence>
<dbReference type="SUPFAM" id="SSF52540">
    <property type="entry name" value="P-loop containing nucleoside triphosphate hydrolases"/>
    <property type="match status" value="1"/>
</dbReference>
<feature type="transmembrane region" description="Helical" evidence="7">
    <location>
        <begin position="290"/>
        <end position="310"/>
    </location>
</feature>
<dbReference type="SUPFAM" id="SSF90123">
    <property type="entry name" value="ABC transporter transmembrane region"/>
    <property type="match status" value="1"/>
</dbReference>
<comment type="subcellular location">
    <subcellularLocation>
        <location evidence="1">Cell membrane</location>
        <topology evidence="1">Multi-pass membrane protein</topology>
    </subcellularLocation>
</comment>
<dbReference type="InterPro" id="IPR039421">
    <property type="entry name" value="Type_1_exporter"/>
</dbReference>
<keyword evidence="4 10" id="KW-0067">ATP-binding</keyword>
<keyword evidence="3" id="KW-0547">Nucleotide-binding</keyword>
<feature type="transmembrane region" description="Helical" evidence="7">
    <location>
        <begin position="184"/>
        <end position="210"/>
    </location>
</feature>
<dbReference type="Pfam" id="PF00005">
    <property type="entry name" value="ABC_tran"/>
    <property type="match status" value="1"/>
</dbReference>
<name>A0A4V3RXT0_9PROT</name>
<evidence type="ECO:0000256" key="2">
    <source>
        <dbReference type="ARBA" id="ARBA00022692"/>
    </source>
</evidence>
<dbReference type="InterPro" id="IPR003593">
    <property type="entry name" value="AAA+_ATPase"/>
</dbReference>
<proteinExistence type="predicted"/>
<dbReference type="AlphaFoldDB" id="A0A4V3RXT0"/>
<organism evidence="10 11">
    <name type="scientific">Marinicauda algicola</name>
    <dbReference type="NCBI Taxonomy" id="2029849"/>
    <lineage>
        <taxon>Bacteria</taxon>
        <taxon>Pseudomonadati</taxon>
        <taxon>Pseudomonadota</taxon>
        <taxon>Alphaproteobacteria</taxon>
        <taxon>Maricaulales</taxon>
        <taxon>Maricaulaceae</taxon>
        <taxon>Marinicauda</taxon>
    </lineage>
</organism>
<feature type="domain" description="ABC transporter" evidence="8">
    <location>
        <begin position="362"/>
        <end position="601"/>
    </location>
</feature>
<dbReference type="GO" id="GO:0140359">
    <property type="term" value="F:ABC-type transporter activity"/>
    <property type="evidence" value="ECO:0007669"/>
    <property type="project" value="InterPro"/>
</dbReference>
<feature type="transmembrane region" description="Helical" evidence="7">
    <location>
        <begin position="267"/>
        <end position="284"/>
    </location>
</feature>
<dbReference type="InterPro" id="IPR011527">
    <property type="entry name" value="ABC1_TM_dom"/>
</dbReference>
<evidence type="ECO:0000313" key="10">
    <source>
        <dbReference type="EMBL" id="TGY87559.1"/>
    </source>
</evidence>
<dbReference type="EMBL" id="SRXW01000005">
    <property type="protein sequence ID" value="TGY87559.1"/>
    <property type="molecule type" value="Genomic_DNA"/>
</dbReference>
<dbReference type="PROSITE" id="PS50929">
    <property type="entry name" value="ABC_TM1F"/>
    <property type="match status" value="1"/>
</dbReference>
<evidence type="ECO:0000256" key="5">
    <source>
        <dbReference type="ARBA" id="ARBA00022989"/>
    </source>
</evidence>
<feature type="domain" description="ABC transmembrane type-1" evidence="9">
    <location>
        <begin position="39"/>
        <end position="329"/>
    </location>
</feature>
<dbReference type="RefSeq" id="WP_135997102.1">
    <property type="nucleotide sequence ID" value="NZ_CP071057.1"/>
</dbReference>
<feature type="transmembrane region" description="Helical" evidence="7">
    <location>
        <begin position="79"/>
        <end position="98"/>
    </location>
</feature>
<dbReference type="InterPro" id="IPR036640">
    <property type="entry name" value="ABC1_TM_sf"/>
</dbReference>
<keyword evidence="6 7" id="KW-0472">Membrane</keyword>
<dbReference type="Proteomes" id="UP000308054">
    <property type="component" value="Unassembled WGS sequence"/>
</dbReference>
<dbReference type="PANTHER" id="PTHR24221:SF646">
    <property type="entry name" value="HAEMOLYSIN SECRETION ATP-BINDING PROTEIN"/>
    <property type="match status" value="1"/>
</dbReference>
<dbReference type="GO" id="GO:0034040">
    <property type="term" value="F:ATPase-coupled lipid transmembrane transporter activity"/>
    <property type="evidence" value="ECO:0007669"/>
    <property type="project" value="TreeGrafter"/>
</dbReference>
<dbReference type="PROSITE" id="PS00211">
    <property type="entry name" value="ABC_TRANSPORTER_1"/>
    <property type="match status" value="1"/>
</dbReference>
<feature type="transmembrane region" description="Helical" evidence="7">
    <location>
        <begin position="37"/>
        <end position="59"/>
    </location>
</feature>
<keyword evidence="2 7" id="KW-0812">Transmembrane</keyword>
<dbReference type="InterPro" id="IPR003439">
    <property type="entry name" value="ABC_transporter-like_ATP-bd"/>
</dbReference>
<accession>A0A4V3RXT0</accession>
<dbReference type="OrthoDB" id="7614182at2"/>
<dbReference type="GO" id="GO:0016887">
    <property type="term" value="F:ATP hydrolysis activity"/>
    <property type="evidence" value="ECO:0007669"/>
    <property type="project" value="InterPro"/>
</dbReference>
<evidence type="ECO:0000256" key="1">
    <source>
        <dbReference type="ARBA" id="ARBA00004651"/>
    </source>
</evidence>
<dbReference type="GO" id="GO:0005886">
    <property type="term" value="C:plasma membrane"/>
    <property type="evidence" value="ECO:0007669"/>
    <property type="project" value="UniProtKB-SubCell"/>
</dbReference>
<evidence type="ECO:0000259" key="8">
    <source>
        <dbReference type="PROSITE" id="PS50893"/>
    </source>
</evidence>
<keyword evidence="11" id="KW-1185">Reference proteome</keyword>
<dbReference type="Gene3D" id="3.40.50.300">
    <property type="entry name" value="P-loop containing nucleotide triphosphate hydrolases"/>
    <property type="match status" value="1"/>
</dbReference>
<comment type="caution">
    <text evidence="10">The sequence shown here is derived from an EMBL/GenBank/DDBJ whole genome shotgun (WGS) entry which is preliminary data.</text>
</comment>
<protein>
    <submittedName>
        <fullName evidence="10">ABC transporter ATP-binding protein</fullName>
    </submittedName>
</protein>
<evidence type="ECO:0000313" key="11">
    <source>
        <dbReference type="Proteomes" id="UP000308054"/>
    </source>
</evidence>
<dbReference type="PROSITE" id="PS50893">
    <property type="entry name" value="ABC_TRANSPORTER_2"/>
    <property type="match status" value="1"/>
</dbReference>
<dbReference type="GO" id="GO:0005524">
    <property type="term" value="F:ATP binding"/>
    <property type="evidence" value="ECO:0007669"/>
    <property type="project" value="UniProtKB-KW"/>
</dbReference>
<dbReference type="InterPro" id="IPR027417">
    <property type="entry name" value="P-loop_NTPase"/>
</dbReference>
<dbReference type="PANTHER" id="PTHR24221">
    <property type="entry name" value="ATP-BINDING CASSETTE SUB-FAMILY B"/>
    <property type="match status" value="1"/>
</dbReference>
<evidence type="ECO:0000256" key="7">
    <source>
        <dbReference type="SAM" id="Phobius"/>
    </source>
</evidence>
<keyword evidence="5 7" id="KW-1133">Transmembrane helix</keyword>
<evidence type="ECO:0000256" key="6">
    <source>
        <dbReference type="ARBA" id="ARBA00023136"/>
    </source>
</evidence>